<dbReference type="OrthoDB" id="6774308at2759"/>
<accession>A0A9P0CK06</accession>
<sequence length="126" mass="14060">MAKKLSNSYEIRKVSGVNPRFRLVAMFEKGGLINLIQKGNPEVFVEDAECNIVNVITTKKNDAIFQAVIETDKITHKKNRPALKQKPPPLAPDSICIRVADGIETLLNHRYKLGNDIFGEELSVAD</sequence>
<reference evidence="1" key="1">
    <citation type="submission" date="2022-01" db="EMBL/GenBank/DDBJ databases">
        <authorList>
            <person name="King R."/>
        </authorList>
    </citation>
    <scope>NUCLEOTIDE SEQUENCE</scope>
</reference>
<dbReference type="AlphaFoldDB" id="A0A9P0CK06"/>
<evidence type="ECO:0000313" key="2">
    <source>
        <dbReference type="Proteomes" id="UP001153636"/>
    </source>
</evidence>
<gene>
    <name evidence="1" type="ORF">PSYICH_LOCUS3144</name>
</gene>
<dbReference type="EMBL" id="OV651824">
    <property type="protein sequence ID" value="CAH1102023.1"/>
    <property type="molecule type" value="Genomic_DNA"/>
</dbReference>
<keyword evidence="2" id="KW-1185">Reference proteome</keyword>
<protein>
    <submittedName>
        <fullName evidence="1">Uncharacterized protein</fullName>
    </submittedName>
</protein>
<dbReference type="Proteomes" id="UP001153636">
    <property type="component" value="Chromosome 12"/>
</dbReference>
<organism evidence="1 2">
    <name type="scientific">Psylliodes chrysocephalus</name>
    <dbReference type="NCBI Taxonomy" id="3402493"/>
    <lineage>
        <taxon>Eukaryota</taxon>
        <taxon>Metazoa</taxon>
        <taxon>Ecdysozoa</taxon>
        <taxon>Arthropoda</taxon>
        <taxon>Hexapoda</taxon>
        <taxon>Insecta</taxon>
        <taxon>Pterygota</taxon>
        <taxon>Neoptera</taxon>
        <taxon>Endopterygota</taxon>
        <taxon>Coleoptera</taxon>
        <taxon>Polyphaga</taxon>
        <taxon>Cucujiformia</taxon>
        <taxon>Chrysomeloidea</taxon>
        <taxon>Chrysomelidae</taxon>
        <taxon>Galerucinae</taxon>
        <taxon>Alticini</taxon>
        <taxon>Psylliodes</taxon>
    </lineage>
</organism>
<evidence type="ECO:0000313" key="1">
    <source>
        <dbReference type="EMBL" id="CAH1102023.1"/>
    </source>
</evidence>
<proteinExistence type="predicted"/>
<name>A0A9P0CK06_9CUCU</name>